<proteinExistence type="predicted"/>
<reference evidence="2" key="1">
    <citation type="submission" date="2016-03" db="EMBL/GenBank/DDBJ databases">
        <title>Characterization of Acinetobacter baumannii phage vB_AbaM_ME3.</title>
        <authorList>
            <person name="Buttimer C.T.H."/>
            <person name="Elbreki M."/>
            <person name="Coffey A."/>
        </authorList>
    </citation>
    <scope>NUCLEOTIDE SEQUENCE [LARGE SCALE GENOMIC DNA]</scope>
</reference>
<evidence type="ECO:0000313" key="1">
    <source>
        <dbReference type="EMBL" id="AND75445.1"/>
    </source>
</evidence>
<dbReference type="Proteomes" id="UP000225947">
    <property type="component" value="Segment"/>
</dbReference>
<sequence length="671" mass="75643">MSNFINFQKAIYQQIRTLTAAGLVLVRVDINPDVLWETYLSAFPEGTNPMLKERREYDCNNCKSFIRRMGGVVAIDPRTFKKTSIWNVEVEGYYQAVANALNKFVLDTPIAAVYRSETAIIGSATTKDLVRNVSWNHFYAEVPKSLVVSVNDFSSVVGEYNNSYQVIQRGLKEFSLDAAETVLELIDGNSIYRGNEFRSQVKAFVDLKKKYEAVPEANKEAFIWHTVATEHFNARFRNTVIGTLVEDISSGIDLDTAVSKFESKVAPTNYKRTSAVITPRMISEAQEVVKSLGLEDDLQRRFAKETDINVSEVLFSANAKKALNVFDDLTQEASSKFDPKILTKAIAIGIKDFLANVLPTSNKVELLVTNKLKPNFVSLIAPVQPRTSLLRWDNGFSWAYNGDITDSIRETVKKFGGSVEGDLRVSLSWFNADDLDLSIQEPTGQRIWYRNKHSSNGGTLDLDMNGLDKHSDTEPVENIIYPDRRRMTKGVYRVIVNNYSKRSNTNVGFVLQVEADGVVQNFTYEKAFNQNETMLDIEFDGTGFTVKKVCQLLESSDGPGQEIWGINTNTFVPVSLVMNSPNHWGDQAEGNKHYMFMLEGCKNPETPRSFFNEFLRPELTKHRKVFEVLGSKLRVAPSEEQLSGVGFNDSTNNEFVVRVSGKTQRVYQVSI</sequence>
<dbReference type="OrthoDB" id="805at10239"/>
<name>A0A172Q0T4_9CAUD</name>
<evidence type="ECO:0000313" key="2">
    <source>
        <dbReference type="Proteomes" id="UP000225947"/>
    </source>
</evidence>
<organism evidence="1 2">
    <name type="scientific">Acinetobacter phage vB_AbaM_ME3</name>
    <dbReference type="NCBI Taxonomy" id="1837876"/>
    <lineage>
        <taxon>Viruses</taxon>
        <taxon>Duplodnaviria</taxon>
        <taxon>Heunggongvirae</taxon>
        <taxon>Uroviricota</taxon>
        <taxon>Caudoviricetes</taxon>
        <taxon>Metrivirus</taxon>
        <taxon>Metrivirus ME3</taxon>
    </lineage>
</organism>
<protein>
    <submittedName>
        <fullName evidence="1">Uncharacterized protein</fullName>
    </submittedName>
</protein>
<dbReference type="EMBL" id="KU935715">
    <property type="protein sequence ID" value="AND75445.1"/>
    <property type="molecule type" value="Genomic_DNA"/>
</dbReference>
<keyword evidence="2" id="KW-1185">Reference proteome</keyword>
<accession>A0A172Q0T4</accession>
<gene>
    <name evidence="1" type="ORF">ME3_284</name>
</gene>